<organism evidence="1 2">
    <name type="scientific">Nonomuraea phyllanthi</name>
    <dbReference type="NCBI Taxonomy" id="2219224"/>
    <lineage>
        <taxon>Bacteria</taxon>
        <taxon>Bacillati</taxon>
        <taxon>Actinomycetota</taxon>
        <taxon>Actinomycetes</taxon>
        <taxon>Streptosporangiales</taxon>
        <taxon>Streptosporangiaceae</taxon>
        <taxon>Nonomuraea</taxon>
    </lineage>
</organism>
<protein>
    <submittedName>
        <fullName evidence="1">Uncharacterized protein</fullName>
    </submittedName>
</protein>
<comment type="caution">
    <text evidence="1">The sequence shown here is derived from an EMBL/GenBank/DDBJ whole genome shotgun (WGS) entry which is preliminary data.</text>
</comment>
<sequence length="69" mass="7965">MTKGSADYIRRYYQVPAKRGARIKFRGQAGTIVGFKDAALRVRLDDDPKRIIPCHPTWRIDYLDGKGER</sequence>
<dbReference type="RefSeq" id="WP_139637580.1">
    <property type="nucleotide sequence ID" value="NZ_VDLX02000028.1"/>
</dbReference>
<name>A0A5C4V643_9ACTN</name>
<accession>A0A5C4V643</accession>
<proteinExistence type="predicted"/>
<dbReference type="Proteomes" id="UP000312512">
    <property type="component" value="Unassembled WGS sequence"/>
</dbReference>
<evidence type="ECO:0000313" key="1">
    <source>
        <dbReference type="EMBL" id="KAB8186916.1"/>
    </source>
</evidence>
<keyword evidence="2" id="KW-1185">Reference proteome</keyword>
<dbReference type="AlphaFoldDB" id="A0A5C4V643"/>
<dbReference type="OrthoDB" id="8857610at2"/>
<reference evidence="1 2" key="1">
    <citation type="submission" date="2019-10" db="EMBL/GenBank/DDBJ databases">
        <title>Nonomuraea sp. nov., isolated from Phyllanthus amarus.</title>
        <authorList>
            <person name="Klykleung N."/>
            <person name="Tanasupawat S."/>
        </authorList>
    </citation>
    <scope>NUCLEOTIDE SEQUENCE [LARGE SCALE GENOMIC DNA]</scope>
    <source>
        <strain evidence="1 2">PA1-10</strain>
    </source>
</reference>
<dbReference type="EMBL" id="VDLX02000028">
    <property type="protein sequence ID" value="KAB8186916.1"/>
    <property type="molecule type" value="Genomic_DNA"/>
</dbReference>
<gene>
    <name evidence="1" type="ORF">FH608_046350</name>
</gene>
<evidence type="ECO:0000313" key="2">
    <source>
        <dbReference type="Proteomes" id="UP000312512"/>
    </source>
</evidence>